<keyword evidence="4" id="KW-1185">Reference proteome</keyword>
<feature type="transmembrane region" description="Helical" evidence="2">
    <location>
        <begin position="113"/>
        <end position="134"/>
    </location>
</feature>
<feature type="transmembrane region" description="Helical" evidence="2">
    <location>
        <begin position="51"/>
        <end position="74"/>
    </location>
</feature>
<sequence length="235" mass="26163">MQNILFNNDFGKSIKKLRAILPKLCFSLLIATYLISAIIMGIFHAQNAANIGFMIAAFLVPLAIQAGRGTLVFFFQLNPAQIQGKLSFGIIAATALLILSLIEAVLVLKPYGYTWIVSVSTLMLIGWVIEIMILRETILATQMELFSDKERWQEVKAFYLAKAELKHFIAELEAGKMPEITPQVLLPVSDEQTYPQEPEAPTEQESDPAADLLKELNEHLRGKGNRPFPSMGKGE</sequence>
<dbReference type="OrthoDB" id="1550615at2"/>
<dbReference type="RefSeq" id="WP_147168323.1">
    <property type="nucleotide sequence ID" value="NZ_VOOR01000032.1"/>
</dbReference>
<reference evidence="3 4" key="1">
    <citation type="submission" date="2019-08" db="EMBL/GenBank/DDBJ databases">
        <title>Genome of Phaeodactylibacter luteus.</title>
        <authorList>
            <person name="Bowman J.P."/>
        </authorList>
    </citation>
    <scope>NUCLEOTIDE SEQUENCE [LARGE SCALE GENOMIC DNA]</scope>
    <source>
        <strain evidence="3 4">KCTC 42180</strain>
    </source>
</reference>
<keyword evidence="2" id="KW-1133">Transmembrane helix</keyword>
<keyword evidence="2" id="KW-0812">Transmembrane</keyword>
<feature type="region of interest" description="Disordered" evidence="1">
    <location>
        <begin position="191"/>
        <end position="235"/>
    </location>
</feature>
<evidence type="ECO:0000313" key="4">
    <source>
        <dbReference type="Proteomes" id="UP000321580"/>
    </source>
</evidence>
<gene>
    <name evidence="3" type="ORF">FRY97_14740</name>
</gene>
<keyword evidence="2" id="KW-0472">Membrane</keyword>
<name>A0A5C6RLU4_9BACT</name>
<evidence type="ECO:0000256" key="1">
    <source>
        <dbReference type="SAM" id="MobiDB-lite"/>
    </source>
</evidence>
<proteinExistence type="predicted"/>
<dbReference type="EMBL" id="VOOR01000032">
    <property type="protein sequence ID" value="TXB62302.1"/>
    <property type="molecule type" value="Genomic_DNA"/>
</dbReference>
<dbReference type="Proteomes" id="UP000321580">
    <property type="component" value="Unassembled WGS sequence"/>
</dbReference>
<evidence type="ECO:0000313" key="3">
    <source>
        <dbReference type="EMBL" id="TXB62302.1"/>
    </source>
</evidence>
<evidence type="ECO:0000256" key="2">
    <source>
        <dbReference type="SAM" id="Phobius"/>
    </source>
</evidence>
<dbReference type="AlphaFoldDB" id="A0A5C6RLU4"/>
<accession>A0A5C6RLU4</accession>
<feature type="transmembrane region" description="Helical" evidence="2">
    <location>
        <begin position="20"/>
        <end position="45"/>
    </location>
</feature>
<protein>
    <submittedName>
        <fullName evidence="3">Uncharacterized protein</fullName>
    </submittedName>
</protein>
<comment type="caution">
    <text evidence="3">The sequence shown here is derived from an EMBL/GenBank/DDBJ whole genome shotgun (WGS) entry which is preliminary data.</text>
</comment>
<feature type="compositionally biased region" description="Basic and acidic residues" evidence="1">
    <location>
        <begin position="212"/>
        <end position="221"/>
    </location>
</feature>
<organism evidence="3 4">
    <name type="scientific">Phaeodactylibacter luteus</name>
    <dbReference type="NCBI Taxonomy" id="1564516"/>
    <lineage>
        <taxon>Bacteria</taxon>
        <taxon>Pseudomonadati</taxon>
        <taxon>Bacteroidota</taxon>
        <taxon>Saprospiria</taxon>
        <taxon>Saprospirales</taxon>
        <taxon>Haliscomenobacteraceae</taxon>
        <taxon>Phaeodactylibacter</taxon>
    </lineage>
</organism>
<feature type="transmembrane region" description="Helical" evidence="2">
    <location>
        <begin position="86"/>
        <end position="107"/>
    </location>
</feature>